<dbReference type="InterPro" id="IPR003010">
    <property type="entry name" value="C-N_Hydrolase"/>
</dbReference>
<keyword evidence="3" id="KW-1185">Reference proteome</keyword>
<evidence type="ECO:0000313" key="3">
    <source>
        <dbReference type="Proteomes" id="UP000663935"/>
    </source>
</evidence>
<proteinExistence type="predicted"/>
<dbReference type="InterPro" id="IPR052737">
    <property type="entry name" value="Omega-amidase_YafV"/>
</dbReference>
<dbReference type="EMBL" id="CP071795">
    <property type="protein sequence ID" value="QTD39070.1"/>
    <property type="molecule type" value="Genomic_DNA"/>
</dbReference>
<reference evidence="2 3" key="1">
    <citation type="submission" date="2021-03" db="EMBL/GenBank/DDBJ databases">
        <title>Complete genome of Polaribacter_sp.G4M1.</title>
        <authorList>
            <person name="Jeong S.W."/>
            <person name="Bae J.W."/>
        </authorList>
    </citation>
    <scope>NUCLEOTIDE SEQUENCE [LARGE SCALE GENOMIC DNA]</scope>
    <source>
        <strain evidence="2 3">G4M1</strain>
    </source>
</reference>
<organism evidence="2 3">
    <name type="scientific">Polaribacter batillariae</name>
    <dbReference type="NCBI Taxonomy" id="2808900"/>
    <lineage>
        <taxon>Bacteria</taxon>
        <taxon>Pseudomonadati</taxon>
        <taxon>Bacteroidota</taxon>
        <taxon>Flavobacteriia</taxon>
        <taxon>Flavobacteriales</taxon>
        <taxon>Flavobacteriaceae</taxon>
    </lineage>
</organism>
<dbReference type="SUPFAM" id="SSF56317">
    <property type="entry name" value="Carbon-nitrogen hydrolase"/>
    <property type="match status" value="1"/>
</dbReference>
<dbReference type="CDD" id="cd07575">
    <property type="entry name" value="Xc-1258_like"/>
    <property type="match status" value="1"/>
</dbReference>
<dbReference type="PROSITE" id="PS50263">
    <property type="entry name" value="CN_HYDROLASE"/>
    <property type="match status" value="1"/>
</dbReference>
<sequence length="267" mass="30789">MKNELKIVGIQADLVWENPAKNIAFFEQEIEKLNSDVDLIVLPEMFTSGFTMHPENVAEKMDGCTISWLQKIASKKQTAICGSLVIKRSFESDQDNIRYYNKFVFVFPSGEIETYDKRHSFTLAGEDKVYTSGCKKLIIEYKGWKICPLICYDLRFPVWARNTENYDLLLFIANWPVVRIKAWDTLLRARAIENMCYVMGVNRTGKDANNYQYSGNSLIIDYLGKELSSLGENEVGNITATIFKDKQESVREKLGFLNDRDYFSVQI</sequence>
<evidence type="ECO:0000259" key="1">
    <source>
        <dbReference type="PROSITE" id="PS50263"/>
    </source>
</evidence>
<dbReference type="PANTHER" id="PTHR47799">
    <property type="entry name" value="OMEGA-AMIDASE YAFV"/>
    <property type="match status" value="1"/>
</dbReference>
<dbReference type="Pfam" id="PF00795">
    <property type="entry name" value="CN_hydrolase"/>
    <property type="match status" value="1"/>
</dbReference>
<dbReference type="Gene3D" id="3.60.110.10">
    <property type="entry name" value="Carbon-nitrogen hydrolase"/>
    <property type="match status" value="1"/>
</dbReference>
<accession>A0ABX7SXU0</accession>
<gene>
    <name evidence="2" type="ORF">JL193_07430</name>
</gene>
<name>A0ABX7SXU0_9FLAO</name>
<dbReference type="Proteomes" id="UP000663935">
    <property type="component" value="Chromosome"/>
</dbReference>
<dbReference type="PANTHER" id="PTHR47799:SF1">
    <property type="entry name" value="OMEGA-AMIDASE YAFV"/>
    <property type="match status" value="1"/>
</dbReference>
<evidence type="ECO:0000313" key="2">
    <source>
        <dbReference type="EMBL" id="QTD39070.1"/>
    </source>
</evidence>
<protein>
    <submittedName>
        <fullName evidence="2">Nitrilase family protein</fullName>
    </submittedName>
</protein>
<feature type="domain" description="CN hydrolase" evidence="1">
    <location>
        <begin position="5"/>
        <end position="244"/>
    </location>
</feature>
<dbReference type="RefSeq" id="WP_207973180.1">
    <property type="nucleotide sequence ID" value="NZ_CP071795.1"/>
</dbReference>
<dbReference type="InterPro" id="IPR036526">
    <property type="entry name" value="C-N_Hydrolase_sf"/>
</dbReference>